<dbReference type="HOGENOM" id="CLU_2970512_0_0_4"/>
<name>A0A0H3KSD0_BURM1</name>
<reference evidence="1 2" key="1">
    <citation type="submission" date="2007-04" db="EMBL/GenBank/DDBJ databases">
        <title>Complete genome sequence of Burkholderia multivorans ATCC 17616.</title>
        <authorList>
            <person name="Ohtsubo Y."/>
            <person name="Yamashita A."/>
            <person name="Kurokawa K."/>
            <person name="Takami H."/>
            <person name="Yuhara S."/>
            <person name="Nishiyama E."/>
            <person name="Endo R."/>
            <person name="Miyazaki R."/>
            <person name="Ono A."/>
            <person name="Yano K."/>
            <person name="Ito M."/>
            <person name="Sota M."/>
            <person name="Yuji N."/>
            <person name="Hattori M."/>
            <person name="Tsuda M."/>
        </authorList>
    </citation>
    <scope>NUCLEOTIDE SEQUENCE [LARGE SCALE GENOMIC DNA]</scope>
    <source>
        <strain evidence="2">ATCC 17616 / 249</strain>
    </source>
</reference>
<sequence>MDQHQASTDLEQLAALARQPTKLPGGLAEWLARRPTYPRICLSCGAVESLDGSVPCDH</sequence>
<proteinExistence type="predicted"/>
<protein>
    <submittedName>
        <fullName evidence="1">Bacteriophage protein</fullName>
    </submittedName>
</protein>
<evidence type="ECO:0000313" key="1">
    <source>
        <dbReference type="EMBL" id="BAG46502.1"/>
    </source>
</evidence>
<gene>
    <name evidence="1" type="ordered locus">BMULJ_04652</name>
</gene>
<keyword evidence="2" id="KW-1185">Reference proteome</keyword>
<organism evidence="1 2">
    <name type="scientific">Burkholderia multivorans (strain ATCC 17616 / 249)</name>
    <dbReference type="NCBI Taxonomy" id="395019"/>
    <lineage>
        <taxon>Bacteria</taxon>
        <taxon>Pseudomonadati</taxon>
        <taxon>Pseudomonadota</taxon>
        <taxon>Betaproteobacteria</taxon>
        <taxon>Burkholderiales</taxon>
        <taxon>Burkholderiaceae</taxon>
        <taxon>Burkholderia</taxon>
        <taxon>Burkholderia cepacia complex</taxon>
    </lineage>
</organism>
<dbReference type="EMBL" id="AP009386">
    <property type="protein sequence ID" value="BAG46502.1"/>
    <property type="molecule type" value="Genomic_DNA"/>
</dbReference>
<dbReference type="STRING" id="395019.BMULJ_04652"/>
<accession>A0A0H3KSD0</accession>
<evidence type="ECO:0000313" key="2">
    <source>
        <dbReference type="Proteomes" id="UP000008815"/>
    </source>
</evidence>
<dbReference type="RefSeq" id="WP_012467979.1">
    <property type="nucleotide sequence ID" value="NC_010086.1"/>
</dbReference>
<dbReference type="AlphaFoldDB" id="A0A0H3KSD0"/>
<dbReference type="Proteomes" id="UP000008815">
    <property type="component" value="Chromosome 2"/>
</dbReference>
<dbReference type="KEGG" id="bmj:BMULJ_04652"/>